<feature type="region of interest" description="Disordered" evidence="2">
    <location>
        <begin position="146"/>
        <end position="169"/>
    </location>
</feature>
<evidence type="ECO:0000256" key="2">
    <source>
        <dbReference type="SAM" id="MobiDB-lite"/>
    </source>
</evidence>
<dbReference type="SUPFAM" id="SSF52540">
    <property type="entry name" value="P-loop containing nucleoside triphosphate hydrolases"/>
    <property type="match status" value="1"/>
</dbReference>
<dbReference type="EMBL" id="METM01000011">
    <property type="protein sequence ID" value="OGB90362.1"/>
    <property type="molecule type" value="Genomic_DNA"/>
</dbReference>
<name>A0A1F4Q543_UNCSA</name>
<evidence type="ECO:0000313" key="4">
    <source>
        <dbReference type="EMBL" id="OGB90362.1"/>
    </source>
</evidence>
<accession>A0A1F4Q543</accession>
<dbReference type="AlphaFoldDB" id="A0A1F4Q543"/>
<dbReference type="Gene3D" id="3.40.50.300">
    <property type="entry name" value="P-loop containing nucleotide triphosphate hydrolases"/>
    <property type="match status" value="1"/>
</dbReference>
<feature type="domain" description="ATPase AAA-type core" evidence="3">
    <location>
        <begin position="60"/>
        <end position="215"/>
    </location>
</feature>
<feature type="compositionally biased region" description="Polar residues" evidence="2">
    <location>
        <begin position="146"/>
        <end position="162"/>
    </location>
</feature>
<proteinExistence type="inferred from homology"/>
<dbReference type="Proteomes" id="UP000178724">
    <property type="component" value="Unassembled WGS sequence"/>
</dbReference>
<comment type="caution">
    <text evidence="4">The sequence shown here is derived from an EMBL/GenBank/DDBJ whole genome shotgun (WGS) entry which is preliminary data.</text>
</comment>
<sequence>MRMVAPTSLKGLSINKLRSQRVMPEGHYALYHDQLSRLHNDITVLLSSGRPVHQWGYKGLLLHGIYGTGKTEFVYNLASRLADSGHPVNLFVLSEEFFGANPVLALKLLFIEAERAAKITGRRSIILWEDPEVRTGHKYRTASVEQHTQDTSRSSFKVTNREMTPGDPTRGQLTALLGTIVAGASTPLENTILILTTNHFNAIDPAIRRTGRLRAFEFSEIYDFAGRSGDDVVSGSLSCLFPVVSAVISRIAAYDPNIESDKIQMSLEELKKIFAVALEDARTSGKIGKDRVTYETFKEFQRRLIEQQVYLPFTFHHEYFCTPARIYNALAIIFKKIPIETKRDWQMDQTKALMSSLYFLTADFELKDWLEESFNQQKPVTARLGFPLEALDGEYKF</sequence>
<keyword evidence="1" id="KW-0067">ATP-binding</keyword>
<dbReference type="PROSITE" id="PS00674">
    <property type="entry name" value="AAA"/>
    <property type="match status" value="1"/>
</dbReference>
<organism evidence="4 5">
    <name type="scientific">candidate division WOR-1 bacterium RIFCSPHIGHO2_01_FULL_53_15</name>
    <dbReference type="NCBI Taxonomy" id="1802564"/>
    <lineage>
        <taxon>Bacteria</taxon>
        <taxon>Bacillati</taxon>
        <taxon>Saganbacteria</taxon>
    </lineage>
</organism>
<evidence type="ECO:0000313" key="5">
    <source>
        <dbReference type="Proteomes" id="UP000178724"/>
    </source>
</evidence>
<dbReference type="InterPro" id="IPR003960">
    <property type="entry name" value="ATPase_AAA_CS"/>
</dbReference>
<reference evidence="4 5" key="1">
    <citation type="journal article" date="2016" name="Nat. Commun.">
        <title>Thousands of microbial genomes shed light on interconnected biogeochemical processes in an aquifer system.</title>
        <authorList>
            <person name="Anantharaman K."/>
            <person name="Brown C.T."/>
            <person name="Hug L.A."/>
            <person name="Sharon I."/>
            <person name="Castelle C.J."/>
            <person name="Probst A.J."/>
            <person name="Thomas B.C."/>
            <person name="Singh A."/>
            <person name="Wilkins M.J."/>
            <person name="Karaoz U."/>
            <person name="Brodie E.L."/>
            <person name="Williams K.H."/>
            <person name="Hubbard S.S."/>
            <person name="Banfield J.F."/>
        </authorList>
    </citation>
    <scope>NUCLEOTIDE SEQUENCE [LARGE SCALE GENOMIC DNA]</scope>
</reference>
<protein>
    <recommendedName>
        <fullName evidence="3">ATPase AAA-type core domain-containing protein</fullName>
    </recommendedName>
</protein>
<dbReference type="GO" id="GO:0016887">
    <property type="term" value="F:ATP hydrolysis activity"/>
    <property type="evidence" value="ECO:0007669"/>
    <property type="project" value="InterPro"/>
</dbReference>
<gene>
    <name evidence="4" type="ORF">A2625_05625</name>
</gene>
<dbReference type="GO" id="GO:0005524">
    <property type="term" value="F:ATP binding"/>
    <property type="evidence" value="ECO:0007669"/>
    <property type="project" value="UniProtKB-KW"/>
</dbReference>
<evidence type="ECO:0000259" key="3">
    <source>
        <dbReference type="Pfam" id="PF00004"/>
    </source>
</evidence>
<dbReference type="Pfam" id="PF00004">
    <property type="entry name" value="AAA"/>
    <property type="match status" value="1"/>
</dbReference>
<evidence type="ECO:0000256" key="1">
    <source>
        <dbReference type="RuleBase" id="RU003651"/>
    </source>
</evidence>
<dbReference type="InterPro" id="IPR003959">
    <property type="entry name" value="ATPase_AAA_core"/>
</dbReference>
<comment type="similarity">
    <text evidence="1">Belongs to the AAA ATPase family.</text>
</comment>
<keyword evidence="1" id="KW-0547">Nucleotide-binding</keyword>
<dbReference type="InterPro" id="IPR027417">
    <property type="entry name" value="P-loop_NTPase"/>
</dbReference>